<accession>A0ACB8MM83</accession>
<comment type="caution">
    <text evidence="1">The sequence shown here is derived from an EMBL/GenBank/DDBJ whole genome shotgun (WGS) entry which is preliminary data.</text>
</comment>
<protein>
    <submittedName>
        <fullName evidence="1">L-cysteine desulfhydrase</fullName>
    </submittedName>
</protein>
<proteinExistence type="predicted"/>
<dbReference type="EMBL" id="CM039172">
    <property type="protein sequence ID" value="KAH9787023.1"/>
    <property type="molecule type" value="Genomic_DNA"/>
</dbReference>
<dbReference type="Proteomes" id="UP000829398">
    <property type="component" value="Chromosome 3"/>
</dbReference>
<name>A0ACB8MM83_CITSI</name>
<organism evidence="1 2">
    <name type="scientific">Citrus sinensis</name>
    <name type="common">Sweet orange</name>
    <name type="synonym">Citrus aurantium var. sinensis</name>
    <dbReference type="NCBI Taxonomy" id="2711"/>
    <lineage>
        <taxon>Eukaryota</taxon>
        <taxon>Viridiplantae</taxon>
        <taxon>Streptophyta</taxon>
        <taxon>Embryophyta</taxon>
        <taxon>Tracheophyta</taxon>
        <taxon>Spermatophyta</taxon>
        <taxon>Magnoliopsida</taxon>
        <taxon>eudicotyledons</taxon>
        <taxon>Gunneridae</taxon>
        <taxon>Pentapetalae</taxon>
        <taxon>rosids</taxon>
        <taxon>malvids</taxon>
        <taxon>Sapindales</taxon>
        <taxon>Rutaceae</taxon>
        <taxon>Aurantioideae</taxon>
        <taxon>Citrus</taxon>
    </lineage>
</organism>
<keyword evidence="2" id="KW-1185">Reference proteome</keyword>
<evidence type="ECO:0000313" key="1">
    <source>
        <dbReference type="EMBL" id="KAH9787023.1"/>
    </source>
</evidence>
<reference evidence="2" key="1">
    <citation type="journal article" date="2023" name="Hortic. Res.">
        <title>A chromosome-level phased genome enabling allele-level studies in sweet orange: a case study on citrus Huanglongbing tolerance.</title>
        <authorList>
            <person name="Wu B."/>
            <person name="Yu Q."/>
            <person name="Deng Z."/>
            <person name="Duan Y."/>
            <person name="Luo F."/>
            <person name="Gmitter F. Jr."/>
        </authorList>
    </citation>
    <scope>NUCLEOTIDE SEQUENCE [LARGE SCALE GENOMIC DNA]</scope>
    <source>
        <strain evidence="2">cv. Valencia</strain>
    </source>
</reference>
<sequence>MLGGLYGYLPPPSDEDKPTNTTTTVWSIFAPPQTILKPQSKPKTTQNSLPTRPHSSPAIAPSPDDVVALPQPALVDVTSTVIEEHDPARPNDYEDYRREKKKKEVDVEINRELERRRQEEEEREMREKGNLVSTPVSAQRVTRHQLPQHPKIKIILSFNPASPAFTLPLHSHSDTSAMDQEARNGELTHHVSKKPKLTRCISEAEIRDEFSHHQHGVARINNGSFGSCPKSVLADQQKWQLKFLQQPDDFYFNSLRKGILESRAAVKDLINADDVGEISLVDNATTAAAIVLQQIGRGFTEGRFHRNDTVLMLHCAFQAVKKSIQAYVTRAGGSVVEVQLPFPLASEEEIINEFKKGIEKGKKDGKMIRLAIIDHITSMPCVVIPVRKLVKICRDEGVDQVFVDAAHAMGSIKIDVKEIGADFYVSNLHKWFFCPPSVAFLYCRKSILSSDMHHPVVSHEFGNGLPIESAWIGTRDYSAQLVIPSAVTFVSRFEGGIDGIMQRNHEQALKMARMLANAWGTSLGSPPEICAAMVMVGLPSRLRVMGEDDALRLRGHLRVRFGVEVPIHYQAPKDDGQPQAGARDKDGIITGYARISHQVYNTLEDYEKFRDAVILLVEEGQLDVDSWEEFNGIA</sequence>
<evidence type="ECO:0000313" key="2">
    <source>
        <dbReference type="Proteomes" id="UP000829398"/>
    </source>
</evidence>
<gene>
    <name evidence="1" type="ORF">KPL71_010460</name>
</gene>